<accession>A0A147INK0</accession>
<dbReference type="Proteomes" id="UP000074072">
    <property type="component" value="Unassembled WGS sequence"/>
</dbReference>
<reference evidence="1 2" key="1">
    <citation type="journal article" date="2016" name="Front. Microbiol.">
        <title>Genomic Resource of Rice Seed Associated Bacteria.</title>
        <authorList>
            <person name="Midha S."/>
            <person name="Bansal K."/>
            <person name="Sharma S."/>
            <person name="Kumar N."/>
            <person name="Patil P.P."/>
            <person name="Chaudhry V."/>
            <person name="Patil P.B."/>
        </authorList>
    </citation>
    <scope>NUCLEOTIDE SEQUENCE [LARGE SCALE GENOMIC DNA]</scope>
    <source>
        <strain evidence="1 2">SB4</strain>
    </source>
</reference>
<evidence type="ECO:0000313" key="2">
    <source>
        <dbReference type="Proteomes" id="UP000074072"/>
    </source>
</evidence>
<gene>
    <name evidence="1" type="ORF">SB4_15110</name>
</gene>
<dbReference type="EMBL" id="LDTE01000104">
    <property type="protein sequence ID" value="KTT96643.1"/>
    <property type="molecule type" value="Genomic_DNA"/>
</dbReference>
<organism evidence="1 2">
    <name type="scientific">Sphingomonas sanguinis</name>
    <dbReference type="NCBI Taxonomy" id="33051"/>
    <lineage>
        <taxon>Bacteria</taxon>
        <taxon>Pseudomonadati</taxon>
        <taxon>Pseudomonadota</taxon>
        <taxon>Alphaproteobacteria</taxon>
        <taxon>Sphingomonadales</taxon>
        <taxon>Sphingomonadaceae</taxon>
        <taxon>Sphingomonas</taxon>
    </lineage>
</organism>
<evidence type="ECO:0000313" key="1">
    <source>
        <dbReference type="EMBL" id="KTT96643.1"/>
    </source>
</evidence>
<sequence length="111" mass="12342">MKTFSYSIAPEKLWQAINPWTFYQQGAQVGFVNINLGQTPAPEVEQQILDDVGSYGRQLGRIGDALEVLFRHVPLDGLMKQEQDALSILKGQLAEVRQIKVRNSGIEQASG</sequence>
<dbReference type="PATRIC" id="fig|33051.4.peg.422"/>
<proteinExistence type="predicted"/>
<dbReference type="RefSeq" id="WP_058753219.1">
    <property type="nucleotide sequence ID" value="NZ_LDTE01000104.1"/>
</dbReference>
<dbReference type="AlphaFoldDB" id="A0A147INK0"/>
<comment type="caution">
    <text evidence="1">The sequence shown here is derived from an EMBL/GenBank/DDBJ whole genome shotgun (WGS) entry which is preliminary data.</text>
</comment>
<protein>
    <submittedName>
        <fullName evidence="1">Uncharacterized protein</fullName>
    </submittedName>
</protein>
<name>A0A147INK0_9SPHN</name>
<dbReference type="OrthoDB" id="8447058at2"/>